<reference evidence="3 4" key="1">
    <citation type="submission" date="2015-01" db="EMBL/GenBank/DDBJ databases">
        <title>The Genome Sequence of Ochroconis gallopava CBS43764.</title>
        <authorList>
            <consortium name="The Broad Institute Genomics Platform"/>
            <person name="Cuomo C."/>
            <person name="de Hoog S."/>
            <person name="Gorbushina A."/>
            <person name="Stielow B."/>
            <person name="Teixiera M."/>
            <person name="Abouelleil A."/>
            <person name="Chapman S.B."/>
            <person name="Priest M."/>
            <person name="Young S.K."/>
            <person name="Wortman J."/>
            <person name="Nusbaum C."/>
            <person name="Birren B."/>
        </authorList>
    </citation>
    <scope>NUCLEOTIDE SEQUENCE [LARGE SCALE GENOMIC DNA]</scope>
    <source>
        <strain evidence="3 4">CBS 43764</strain>
    </source>
</reference>
<evidence type="ECO:0000313" key="4">
    <source>
        <dbReference type="Proteomes" id="UP000053259"/>
    </source>
</evidence>
<organism evidence="3 4">
    <name type="scientific">Verruconis gallopava</name>
    <dbReference type="NCBI Taxonomy" id="253628"/>
    <lineage>
        <taxon>Eukaryota</taxon>
        <taxon>Fungi</taxon>
        <taxon>Dikarya</taxon>
        <taxon>Ascomycota</taxon>
        <taxon>Pezizomycotina</taxon>
        <taxon>Dothideomycetes</taxon>
        <taxon>Pleosporomycetidae</taxon>
        <taxon>Venturiales</taxon>
        <taxon>Sympoventuriaceae</taxon>
        <taxon>Verruconis</taxon>
    </lineage>
</organism>
<dbReference type="Pfam" id="PF04628">
    <property type="entry name" value="Sedlin_N"/>
    <property type="match status" value="1"/>
</dbReference>
<dbReference type="GO" id="GO:0006888">
    <property type="term" value="P:endoplasmic reticulum to Golgi vesicle-mediated transport"/>
    <property type="evidence" value="ECO:0007669"/>
    <property type="project" value="InterPro"/>
</dbReference>
<dbReference type="InterPro" id="IPR044760">
    <property type="entry name" value="TRAPPC2L"/>
</dbReference>
<dbReference type="InterPro" id="IPR006722">
    <property type="entry name" value="Sedlin"/>
</dbReference>
<dbReference type="VEuPathDB" id="FungiDB:PV09_09034"/>
<name>A0A0D1ZYU8_9PEZI</name>
<dbReference type="SUPFAM" id="SSF64356">
    <property type="entry name" value="SNARE-like"/>
    <property type="match status" value="1"/>
</dbReference>
<dbReference type="GeneID" id="27317007"/>
<proteinExistence type="inferred from homology"/>
<evidence type="ECO:0000256" key="1">
    <source>
        <dbReference type="ARBA" id="ARBA00006626"/>
    </source>
</evidence>
<evidence type="ECO:0000256" key="2">
    <source>
        <dbReference type="ARBA" id="ARBA00024408"/>
    </source>
</evidence>
<dbReference type="HOGENOM" id="CLU_083394_0_0_1"/>
<dbReference type="RefSeq" id="XP_016209134.1">
    <property type="nucleotide sequence ID" value="XM_016363023.1"/>
</dbReference>
<dbReference type="PANTHER" id="PTHR12403">
    <property type="entry name" value="TRAFFICKING PROTEIN PARTICLE COMPLEX SUBUNIT 2"/>
    <property type="match status" value="1"/>
</dbReference>
<evidence type="ECO:0000313" key="3">
    <source>
        <dbReference type="EMBL" id="KIV99264.1"/>
    </source>
</evidence>
<gene>
    <name evidence="3" type="ORF">PV09_09034</name>
</gene>
<keyword evidence="4" id="KW-1185">Reference proteome</keyword>
<dbReference type="CDD" id="cd14854">
    <property type="entry name" value="TRAPPC2L"/>
    <property type="match status" value="1"/>
</dbReference>
<dbReference type="EMBL" id="KN847580">
    <property type="protein sequence ID" value="KIV99264.1"/>
    <property type="molecule type" value="Genomic_DNA"/>
</dbReference>
<dbReference type="STRING" id="253628.A0A0D1ZYU8"/>
<dbReference type="InParanoid" id="A0A0D1ZYU8"/>
<comment type="similarity">
    <text evidence="1">Belongs to the TRAPP small subunits family. Sedlin subfamily.</text>
</comment>
<dbReference type="OrthoDB" id="18320at2759"/>
<dbReference type="AlphaFoldDB" id="A0A0D1ZYU8"/>
<dbReference type="Gene3D" id="3.30.450.70">
    <property type="match status" value="1"/>
</dbReference>
<dbReference type="GO" id="GO:0005737">
    <property type="term" value="C:cytoplasm"/>
    <property type="evidence" value="ECO:0007669"/>
    <property type="project" value="GOC"/>
</dbReference>
<dbReference type="Proteomes" id="UP000053259">
    <property type="component" value="Unassembled WGS sequence"/>
</dbReference>
<dbReference type="InterPro" id="IPR011012">
    <property type="entry name" value="Longin-like_dom_sf"/>
</dbReference>
<accession>A0A0D1ZYU8</accession>
<protein>
    <recommendedName>
        <fullName evidence="2">Trafficking protein particle complex subunit 2-like protein</fullName>
    </recommendedName>
</protein>
<sequence>MANRAPGIACIGFIGKANNPLHISLFPPKERDYLQYSFMLSSCLDLFELRMPHKTADQDFGLLQAIDERLAMYGWLTNTGVKIVIVVDMEGKPAPADLKNQNILGLRDSDLKPAFKALQSAYINLLRNPFYNPDDHAPAPGVKRSGPTHITSPRFIKEVQRIGEAWAPGVTSL</sequence>